<keyword evidence="2" id="KW-1185">Reference proteome</keyword>
<accession>A0ABV0KI63</accession>
<protein>
    <submittedName>
        <fullName evidence="1">Uncharacterized protein</fullName>
    </submittedName>
</protein>
<evidence type="ECO:0000313" key="2">
    <source>
        <dbReference type="Proteomes" id="UP001476950"/>
    </source>
</evidence>
<dbReference type="RefSeq" id="WP_190451577.1">
    <property type="nucleotide sequence ID" value="NZ_JAMPLM010000003.1"/>
</dbReference>
<dbReference type="EMBL" id="JAMPLM010000003">
    <property type="protein sequence ID" value="MEP1058080.1"/>
    <property type="molecule type" value="Genomic_DNA"/>
</dbReference>
<reference evidence="1 2" key="1">
    <citation type="submission" date="2022-04" db="EMBL/GenBank/DDBJ databases">
        <title>Positive selection, recombination, and allopatry shape intraspecific diversity of widespread and dominant cyanobacteria.</title>
        <authorList>
            <person name="Wei J."/>
            <person name="Shu W."/>
            <person name="Hu C."/>
        </authorList>
    </citation>
    <scope>NUCLEOTIDE SEQUENCE [LARGE SCALE GENOMIC DNA]</scope>
    <source>
        <strain evidence="1 2">AS-A4</strain>
    </source>
</reference>
<proteinExistence type="predicted"/>
<dbReference type="Proteomes" id="UP001476950">
    <property type="component" value="Unassembled WGS sequence"/>
</dbReference>
<organism evidence="1 2">
    <name type="scientific">Stenomitos frigidus AS-A4</name>
    <dbReference type="NCBI Taxonomy" id="2933935"/>
    <lineage>
        <taxon>Bacteria</taxon>
        <taxon>Bacillati</taxon>
        <taxon>Cyanobacteriota</taxon>
        <taxon>Cyanophyceae</taxon>
        <taxon>Leptolyngbyales</taxon>
        <taxon>Leptolyngbyaceae</taxon>
        <taxon>Stenomitos</taxon>
    </lineage>
</organism>
<name>A0ABV0KI63_9CYAN</name>
<gene>
    <name evidence="1" type="ORF">NDI38_06475</name>
</gene>
<comment type="caution">
    <text evidence="1">The sequence shown here is derived from an EMBL/GenBank/DDBJ whole genome shotgun (WGS) entry which is preliminary data.</text>
</comment>
<sequence length="125" mass="14056">MQPSNEFLTPEECAEVDKALLTSREKFSARVAIYALRSLKQIAQANGVNIVQLYPQQIEAWVYQDESLQAGVDREFRQFFSQLVIASMKPLRQMAAAAGVPIEAIGLAQVIDWFEQQAKLNLGNR</sequence>
<evidence type="ECO:0000313" key="1">
    <source>
        <dbReference type="EMBL" id="MEP1058080.1"/>
    </source>
</evidence>